<dbReference type="OrthoDB" id="5498228at2"/>
<dbReference type="Proteomes" id="UP000316429">
    <property type="component" value="Unassembled WGS sequence"/>
</dbReference>
<evidence type="ECO:0000313" key="2">
    <source>
        <dbReference type="Proteomes" id="UP000316429"/>
    </source>
</evidence>
<proteinExistence type="predicted"/>
<gene>
    <name evidence="1" type="ORF">FJQ55_18850</name>
</gene>
<accession>A0A504UN08</accession>
<name>A0A504UN08_9HYPH</name>
<dbReference type="AlphaFoldDB" id="A0A504UN08"/>
<protein>
    <submittedName>
        <fullName evidence="1">Cobalamin-binding protein</fullName>
    </submittedName>
</protein>
<organism evidence="1 2">
    <name type="scientific">Rhizobium glycinendophyticum</name>
    <dbReference type="NCBI Taxonomy" id="2589807"/>
    <lineage>
        <taxon>Bacteria</taxon>
        <taxon>Pseudomonadati</taxon>
        <taxon>Pseudomonadota</taxon>
        <taxon>Alphaproteobacteria</taxon>
        <taxon>Hyphomicrobiales</taxon>
        <taxon>Rhizobiaceae</taxon>
        <taxon>Rhizobium/Agrobacterium group</taxon>
        <taxon>Rhizobium</taxon>
    </lineage>
</organism>
<reference evidence="1 2" key="1">
    <citation type="submission" date="2019-06" db="EMBL/GenBank/DDBJ databases">
        <title>Rhizobium sp. CL12 isolated from roots of soybean.</title>
        <authorList>
            <person name="Wang C."/>
        </authorList>
    </citation>
    <scope>NUCLEOTIDE SEQUENCE [LARGE SCALE GENOMIC DNA]</scope>
    <source>
        <strain evidence="1 2">CL12</strain>
    </source>
</reference>
<dbReference type="RefSeq" id="WP_140830790.1">
    <property type="nucleotide sequence ID" value="NZ_VFYP01000003.1"/>
</dbReference>
<dbReference type="EMBL" id="VFYP01000003">
    <property type="protein sequence ID" value="TPP06792.1"/>
    <property type="molecule type" value="Genomic_DNA"/>
</dbReference>
<keyword evidence="2" id="KW-1185">Reference proteome</keyword>
<evidence type="ECO:0000313" key="1">
    <source>
        <dbReference type="EMBL" id="TPP06792.1"/>
    </source>
</evidence>
<sequence>MTAERFSARYDVGLEHDRLYEKALAEFRFLVVDPRTRLASLLAYLEEQLPRGRPDYVKVLFLEAVARLLGKEWMSDTCDFIDVTIGTARLQEIVQCLSRPYRDGNGDLSAPHALILTPAGEQHTLMPHMIGLLFDTLGWNRRIVEPSEHKGRNFAPSVDRADVACIGWSNIRLAGEFESLVHDIRRQRQDRQLPLIVGGAGALNSIDLLVSLGIDCICDSVYSAVKICQNYCELQRIGQPSRQAGGTALVTPSGIDWLTQ</sequence>
<dbReference type="Gene3D" id="3.40.50.280">
    <property type="entry name" value="Cobalamin-binding domain"/>
    <property type="match status" value="1"/>
</dbReference>
<comment type="caution">
    <text evidence="1">The sequence shown here is derived from an EMBL/GenBank/DDBJ whole genome shotgun (WGS) entry which is preliminary data.</text>
</comment>